<feature type="compositionally biased region" description="Polar residues" evidence="1">
    <location>
        <begin position="65"/>
        <end position="77"/>
    </location>
</feature>
<keyword evidence="2" id="KW-0732">Signal</keyword>
<dbReference type="OrthoDB" id="878069at2"/>
<name>A0A0U4BXB1_9BACT</name>
<gene>
    <name evidence="3" type="ORF">AUC43_07125</name>
</gene>
<dbReference type="RefSeq" id="WP_068191416.1">
    <property type="nucleotide sequence ID" value="NZ_CP013909.1"/>
</dbReference>
<feature type="chain" id="PRO_5006847432" evidence="2">
    <location>
        <begin position="28"/>
        <end position="461"/>
    </location>
</feature>
<evidence type="ECO:0000313" key="3">
    <source>
        <dbReference type="EMBL" id="ALW84881.1"/>
    </source>
</evidence>
<feature type="compositionally biased region" description="Basic and acidic residues" evidence="1">
    <location>
        <begin position="345"/>
        <end position="355"/>
    </location>
</feature>
<dbReference type="AlphaFoldDB" id="A0A0U4BXB1"/>
<evidence type="ECO:0000313" key="4">
    <source>
        <dbReference type="Proteomes" id="UP000059542"/>
    </source>
</evidence>
<feature type="region of interest" description="Disordered" evidence="1">
    <location>
        <begin position="47"/>
        <end position="77"/>
    </location>
</feature>
<sequence length="461" mass="50443">MKNLLTAFLPALALLALGGCASTAGLASSEDDGVYYSSKDHTTAVVSTATAPASTNEAANPDYHGNTNQPSARQNSGSDQYYDNTYTYMRGVPGYGPGVTYYTPYSPYTSLSYSGGYGYGWGAGACGFSPYAYCDPFYSPIYSPFGYGYGSSLSISLGFGRPYGYSSAYYGYARPYAYGYGGGFYDPFYYSSPFYGGYYGRGAYYGNNYYGSSYYGGNNYSYGNRYSGGDNARPHTSGHRTDRSSDDRYSSGGNVSNPGGAGTTGTGNGRVRNDDRVAMPNPTTQPYTSAPNEGRVRTQETAAPQPTESTPGRNAYNEPRRPERTEQPSYRDMSQPTEGGQVTRDNSRGRWRNDEAAPQGNDRAQPQEGQRRRGGFFQNILTEPSNSGSQATEQPSRQRAYEQPQQPQRSYEQPQQQQQRAYEQPQPQRQQSYEQPQRSSEPSYSAPSNNSGGGHSRSRPD</sequence>
<reference evidence="3 4" key="1">
    <citation type="submission" date="2015-12" db="EMBL/GenBank/DDBJ databases">
        <authorList>
            <person name="Shamseldin A."/>
            <person name="Moawad H."/>
            <person name="Abd El-Rahim W.M."/>
            <person name="Sadowsky M.J."/>
        </authorList>
    </citation>
    <scope>NUCLEOTIDE SEQUENCE [LARGE SCALE GENOMIC DNA]</scope>
    <source>
        <strain evidence="3 4">DG5B</strain>
    </source>
</reference>
<feature type="compositionally biased region" description="Polar residues" evidence="1">
    <location>
        <begin position="299"/>
        <end position="312"/>
    </location>
</feature>
<feature type="region of interest" description="Disordered" evidence="1">
    <location>
        <begin position="228"/>
        <end position="461"/>
    </location>
</feature>
<feature type="compositionally biased region" description="Polar residues" evidence="1">
    <location>
        <begin position="379"/>
        <end position="397"/>
    </location>
</feature>
<feature type="compositionally biased region" description="Low complexity" evidence="1">
    <location>
        <begin position="401"/>
        <end position="443"/>
    </location>
</feature>
<feature type="compositionally biased region" description="Gly residues" evidence="1">
    <location>
        <begin position="259"/>
        <end position="268"/>
    </location>
</feature>
<accession>A0A0U4BXB1</accession>
<dbReference type="PROSITE" id="PS51257">
    <property type="entry name" value="PROKAR_LIPOPROTEIN"/>
    <property type="match status" value="1"/>
</dbReference>
<feature type="compositionally biased region" description="Polar residues" evidence="1">
    <location>
        <begin position="281"/>
        <end position="291"/>
    </location>
</feature>
<dbReference type="KEGG" id="hyg:AUC43_07125"/>
<proteinExistence type="predicted"/>
<feature type="signal peptide" evidence="2">
    <location>
        <begin position="1"/>
        <end position="27"/>
    </location>
</feature>
<dbReference type="Proteomes" id="UP000059542">
    <property type="component" value="Chromosome"/>
</dbReference>
<protein>
    <submittedName>
        <fullName evidence="3">Uncharacterized protein</fullName>
    </submittedName>
</protein>
<feature type="compositionally biased region" description="Basic and acidic residues" evidence="1">
    <location>
        <begin position="239"/>
        <end position="249"/>
    </location>
</feature>
<evidence type="ECO:0000256" key="2">
    <source>
        <dbReference type="SAM" id="SignalP"/>
    </source>
</evidence>
<keyword evidence="4" id="KW-1185">Reference proteome</keyword>
<dbReference type="EMBL" id="CP013909">
    <property type="protein sequence ID" value="ALW84881.1"/>
    <property type="molecule type" value="Genomic_DNA"/>
</dbReference>
<dbReference type="STRING" id="1411621.AUC43_07125"/>
<organism evidence="3 4">
    <name type="scientific">Hymenobacter sedentarius</name>
    <dbReference type="NCBI Taxonomy" id="1411621"/>
    <lineage>
        <taxon>Bacteria</taxon>
        <taxon>Pseudomonadati</taxon>
        <taxon>Bacteroidota</taxon>
        <taxon>Cytophagia</taxon>
        <taxon>Cytophagales</taxon>
        <taxon>Hymenobacteraceae</taxon>
        <taxon>Hymenobacter</taxon>
    </lineage>
</organism>
<feature type="compositionally biased region" description="Polar residues" evidence="1">
    <location>
        <begin position="332"/>
        <end position="344"/>
    </location>
</feature>
<evidence type="ECO:0000256" key="1">
    <source>
        <dbReference type="SAM" id="MobiDB-lite"/>
    </source>
</evidence>